<evidence type="ECO:0000313" key="5">
    <source>
        <dbReference type="Proteomes" id="UP001212326"/>
    </source>
</evidence>
<gene>
    <name evidence="4" type="ORF">O1G22_01310</name>
</gene>
<keyword evidence="2" id="KW-0378">Hydrolase</keyword>
<evidence type="ECO:0000313" key="4">
    <source>
        <dbReference type="EMBL" id="WBO61596.1"/>
    </source>
</evidence>
<proteinExistence type="inferred from homology"/>
<dbReference type="InterPro" id="IPR002594">
    <property type="entry name" value="GH12"/>
</dbReference>
<dbReference type="EMBL" id="CP115300">
    <property type="protein sequence ID" value="WBO61596.1"/>
    <property type="molecule type" value="Genomic_DNA"/>
</dbReference>
<organism evidence="4 5">
    <name type="scientific">Streptomyces camelliae</name>
    <dbReference type="NCBI Taxonomy" id="3004093"/>
    <lineage>
        <taxon>Bacteria</taxon>
        <taxon>Bacillati</taxon>
        <taxon>Actinomycetota</taxon>
        <taxon>Actinomycetes</taxon>
        <taxon>Kitasatosporales</taxon>
        <taxon>Streptomycetaceae</taxon>
        <taxon>Streptomyces</taxon>
    </lineage>
</organism>
<comment type="similarity">
    <text evidence="1 2">Belongs to the glycosyl hydrolase 12 (cellulase H) family.</text>
</comment>
<keyword evidence="3" id="KW-0732">Signal</keyword>
<dbReference type="PANTHER" id="PTHR34002:SF9">
    <property type="entry name" value="XYLOGLUCAN-SPECIFIC ENDO-BETA-1,4-GLUCANASE A"/>
    <property type="match status" value="1"/>
</dbReference>
<accession>A0ABY7NTN9</accession>
<protein>
    <submittedName>
        <fullName evidence="4">Cellulase B</fullName>
    </submittedName>
</protein>
<keyword evidence="2" id="KW-0624">Polysaccharide degradation</keyword>
<feature type="chain" id="PRO_5046447913" evidence="3">
    <location>
        <begin position="27"/>
        <end position="239"/>
    </location>
</feature>
<reference evidence="4 5" key="1">
    <citation type="submission" date="2022-12" db="EMBL/GenBank/DDBJ databases">
        <authorList>
            <person name="Mo P."/>
        </authorList>
    </citation>
    <scope>NUCLEOTIDE SEQUENCE [LARGE SCALE GENOMIC DNA]</scope>
    <source>
        <strain evidence="4 5">HUAS 2-6</strain>
    </source>
</reference>
<dbReference type="PANTHER" id="PTHR34002">
    <property type="entry name" value="BLR1656 PROTEIN"/>
    <property type="match status" value="1"/>
</dbReference>
<dbReference type="RefSeq" id="WP_270079556.1">
    <property type="nucleotide sequence ID" value="NZ_CP115300.1"/>
</dbReference>
<evidence type="ECO:0000256" key="1">
    <source>
        <dbReference type="ARBA" id="ARBA00005519"/>
    </source>
</evidence>
<keyword evidence="5" id="KW-1185">Reference proteome</keyword>
<dbReference type="InterPro" id="IPR013319">
    <property type="entry name" value="GH11/12"/>
</dbReference>
<dbReference type="SUPFAM" id="SSF49899">
    <property type="entry name" value="Concanavalin A-like lectins/glucanases"/>
    <property type="match status" value="1"/>
</dbReference>
<evidence type="ECO:0000256" key="2">
    <source>
        <dbReference type="RuleBase" id="RU361163"/>
    </source>
</evidence>
<dbReference type="Pfam" id="PF01670">
    <property type="entry name" value="Glyco_hydro_12"/>
    <property type="match status" value="1"/>
</dbReference>
<dbReference type="Proteomes" id="UP001212326">
    <property type="component" value="Chromosome"/>
</dbReference>
<sequence length="239" mass="26150">MKFRLGWAALLAALALVFTLPNSAAAASSTYWFKYYATGGSASTWYSNDNSWGVNSSTGTGFVAMVDGTDWGWTSPVTTLPKKLSAIGANNTTWFSQSSSPNSGSYYDATYDIFIDPTAGPTNRNSHNELMIWLDWSNTKPLANAYDASGNAIPTATNVSLGGRTWNIYEYNWPDGVSHTISYLDTSRSGWWSGSLTPFFNWGIDRGYYTNDQYLNSIMAGWEFGPGNYTATSWGVAGF</sequence>
<feature type="signal peptide" evidence="3">
    <location>
        <begin position="1"/>
        <end position="26"/>
    </location>
</feature>
<dbReference type="InterPro" id="IPR013320">
    <property type="entry name" value="ConA-like_dom_sf"/>
</dbReference>
<keyword evidence="2" id="KW-0326">Glycosidase</keyword>
<name>A0ABY7NTN9_9ACTN</name>
<dbReference type="Gene3D" id="2.60.120.180">
    <property type="match status" value="1"/>
</dbReference>
<keyword evidence="2" id="KW-0119">Carbohydrate metabolism</keyword>
<evidence type="ECO:0000256" key="3">
    <source>
        <dbReference type="SAM" id="SignalP"/>
    </source>
</evidence>